<protein>
    <submittedName>
        <fullName evidence="1">Uncharacterized protein</fullName>
    </submittedName>
</protein>
<dbReference type="AlphaFoldDB" id="A0A1B8HAF6"/>
<reference evidence="1 2" key="1">
    <citation type="submission" date="2016-06" db="EMBL/GenBank/DDBJ databases">
        <authorList>
            <person name="Kjaerup R.B."/>
            <person name="Dalgaard T.S."/>
            <person name="Juul-Madsen H.R."/>
        </authorList>
    </citation>
    <scope>NUCLEOTIDE SEQUENCE [LARGE SCALE GENOMIC DNA]</scope>
    <source>
        <strain evidence="1 2">GCSL-Mp3</strain>
    </source>
</reference>
<gene>
    <name evidence="1" type="ORF">AYY17_07075</name>
</gene>
<sequence>MGLTLSLLSNYSYADCAVYPAQARSSNLIILGAGIINGPVKSITTTTNSPDKKNNIIIRGQYDLSPCGDLDYFLFEITEGYSELQNRMRSEGHHNDWGYQLLFTSELIKPGGKTVTLINANSRLLYNQEKQITKAIAENDNGKNTPVSQLSTEFFYENGLVTRAVTQGDTQDEKGEILYDWNDDHQINAIISQTDGLPQLNYEFTYNDNRQVIGQTQTQHSPLGLVKSIYLCQQLDAYGNCEKALWQSVSEGNKANSLIVINTALVTSVYTYY</sequence>
<dbReference type="EMBL" id="LZEX01000023">
    <property type="protein sequence ID" value="OBU06069.1"/>
    <property type="molecule type" value="Genomic_DNA"/>
</dbReference>
<dbReference type="RefSeq" id="WP_067424441.1">
    <property type="nucleotide sequence ID" value="NZ_LZEX01000023.1"/>
</dbReference>
<accession>A0A1B8HAF6</accession>
<name>A0A1B8HAF6_9GAMM</name>
<dbReference type="Proteomes" id="UP000092247">
    <property type="component" value="Unassembled WGS sequence"/>
</dbReference>
<proteinExistence type="predicted"/>
<evidence type="ECO:0000313" key="1">
    <source>
        <dbReference type="EMBL" id="OBU06069.1"/>
    </source>
</evidence>
<evidence type="ECO:0000313" key="2">
    <source>
        <dbReference type="Proteomes" id="UP000092247"/>
    </source>
</evidence>
<organism evidence="1 2">
    <name type="scientific">Morganella psychrotolerans</name>
    <dbReference type="NCBI Taxonomy" id="368603"/>
    <lineage>
        <taxon>Bacteria</taxon>
        <taxon>Pseudomonadati</taxon>
        <taxon>Pseudomonadota</taxon>
        <taxon>Gammaproteobacteria</taxon>
        <taxon>Enterobacterales</taxon>
        <taxon>Morganellaceae</taxon>
        <taxon>Morganella</taxon>
    </lineage>
</organism>
<comment type="caution">
    <text evidence="1">The sequence shown here is derived from an EMBL/GenBank/DDBJ whole genome shotgun (WGS) entry which is preliminary data.</text>
</comment>